<dbReference type="Proteomes" id="UP000192478">
    <property type="component" value="Chromosome"/>
</dbReference>
<evidence type="ECO:0000313" key="3">
    <source>
        <dbReference type="EMBL" id="ARE86083.1"/>
    </source>
</evidence>
<keyword evidence="1" id="KW-1133">Transmembrane helix</keyword>
<evidence type="ECO:0000313" key="5">
    <source>
        <dbReference type="Proteomes" id="UP000192478"/>
    </source>
</evidence>
<feature type="transmembrane region" description="Helical" evidence="1">
    <location>
        <begin position="97"/>
        <end position="116"/>
    </location>
</feature>
<keyword evidence="1" id="KW-0812">Transmembrane</keyword>
<evidence type="ECO:0000313" key="4">
    <source>
        <dbReference type="Proteomes" id="UP000177894"/>
    </source>
</evidence>
<gene>
    <name evidence="2" type="ORF">BJL90_07515</name>
    <name evidence="3" type="ORF">CLFO_03990</name>
</gene>
<dbReference type="EMBL" id="CP020559">
    <property type="protein sequence ID" value="ARE86083.1"/>
    <property type="molecule type" value="Genomic_DNA"/>
</dbReference>
<feature type="transmembrane region" description="Helical" evidence="1">
    <location>
        <begin position="71"/>
        <end position="91"/>
    </location>
</feature>
<feature type="transmembrane region" description="Helical" evidence="1">
    <location>
        <begin position="39"/>
        <end position="59"/>
    </location>
</feature>
<keyword evidence="4" id="KW-1185">Reference proteome</keyword>
<dbReference type="Proteomes" id="UP000177894">
    <property type="component" value="Chromosome"/>
</dbReference>
<reference evidence="2 4" key="1">
    <citation type="submission" date="2016-10" db="EMBL/GenBank/DDBJ databases">
        <title>Complete Genome Sequence of Acetogen Clostridium formicoaceticum ATCC 27076.</title>
        <authorList>
            <person name="Bao T."/>
            <person name="Cheng C."/>
            <person name="Zhao J."/>
            <person name="Yang S.-T."/>
            <person name="Wang J."/>
            <person name="Wang M."/>
        </authorList>
    </citation>
    <scope>NUCLEOTIDE SEQUENCE [LARGE SCALE GENOMIC DNA]</scope>
    <source>
        <strain evidence="2 4">ATCC 27076</strain>
    </source>
</reference>
<dbReference type="KEGG" id="cfm:BJL90_07515"/>
<dbReference type="AlphaFoldDB" id="A0AAC9WEW8"/>
<protein>
    <submittedName>
        <fullName evidence="3">Uncharacterized protein</fullName>
    </submittedName>
</protein>
<name>A0AAC9WEW8_9CLOT</name>
<organism evidence="3 5">
    <name type="scientific">Clostridium formicaceticum</name>
    <dbReference type="NCBI Taxonomy" id="1497"/>
    <lineage>
        <taxon>Bacteria</taxon>
        <taxon>Bacillati</taxon>
        <taxon>Bacillota</taxon>
        <taxon>Clostridia</taxon>
        <taxon>Eubacteriales</taxon>
        <taxon>Clostridiaceae</taxon>
        <taxon>Clostridium</taxon>
    </lineage>
</organism>
<reference evidence="3 5" key="2">
    <citation type="submission" date="2017-03" db="EMBL/GenBank/DDBJ databases">
        <title>Complete sequence of Clostridium formicaceticum DSM 92.</title>
        <authorList>
            <person name="Poehlein A."/>
            <person name="Karl M."/>
            <person name="Bengelsdorf F.R."/>
            <person name="Duerre P."/>
            <person name="Daniel R."/>
        </authorList>
    </citation>
    <scope>NUCLEOTIDE SEQUENCE [LARGE SCALE GENOMIC DNA]</scope>
    <source>
        <strain evidence="3 5">DSM 92</strain>
    </source>
</reference>
<proteinExistence type="predicted"/>
<keyword evidence="1" id="KW-0472">Membrane</keyword>
<accession>A0AAC9WEW8</accession>
<evidence type="ECO:0000313" key="2">
    <source>
        <dbReference type="EMBL" id="AOY75759.1"/>
    </source>
</evidence>
<dbReference type="EMBL" id="CP017603">
    <property type="protein sequence ID" value="AOY75759.1"/>
    <property type="molecule type" value="Genomic_DNA"/>
</dbReference>
<dbReference type="RefSeq" id="WP_070966089.1">
    <property type="nucleotide sequence ID" value="NZ_CP017603.1"/>
</dbReference>
<evidence type="ECO:0000256" key="1">
    <source>
        <dbReference type="SAM" id="Phobius"/>
    </source>
</evidence>
<sequence length="241" mass="27356">MTQESGRMLKKAIFSLTAIIITFIVAFYEVPAVARDVGFYYFLFLLSYGFIAIFFSDVVVRPNFQNLGQKLAFLAIPVVYIVLIVIARVIFNIFDIALLYFIVTTLLMTVLSSTAIQSINKAFVDINQQEEENRGLKIAEGVKKIRLEEIAATMKENSMLMEDRDLKHQLELLQNAVRYGNPGEIKETQEITKAINNNIETIGGMIGEMEEGSDIAAITALMKKTRLMLEEKDKITQLYYK</sequence>
<feature type="transmembrane region" description="Helical" evidence="1">
    <location>
        <begin position="12"/>
        <end position="33"/>
    </location>
</feature>